<organism evidence="2 3">
    <name type="scientific">Cardiobacterium valvarum F0432</name>
    <dbReference type="NCBI Taxonomy" id="797473"/>
    <lineage>
        <taxon>Bacteria</taxon>
        <taxon>Pseudomonadati</taxon>
        <taxon>Pseudomonadota</taxon>
        <taxon>Gammaproteobacteria</taxon>
        <taxon>Cardiobacteriales</taxon>
        <taxon>Cardiobacteriaceae</taxon>
        <taxon>Cardiobacterium</taxon>
    </lineage>
</organism>
<feature type="chain" id="PRO_5003530052" evidence="1">
    <location>
        <begin position="34"/>
        <end position="161"/>
    </location>
</feature>
<proteinExistence type="predicted"/>
<protein>
    <submittedName>
        <fullName evidence="2">Uncharacterized protein</fullName>
    </submittedName>
</protein>
<comment type="caution">
    <text evidence="2">The sequence shown here is derived from an EMBL/GenBank/DDBJ whole genome shotgun (WGS) entry which is preliminary data.</text>
</comment>
<accession>G9ZEF5</accession>
<dbReference type="PATRIC" id="fig|797473.3.peg.914"/>
<evidence type="ECO:0000256" key="1">
    <source>
        <dbReference type="SAM" id="SignalP"/>
    </source>
</evidence>
<keyword evidence="1" id="KW-0732">Signal</keyword>
<dbReference type="AlphaFoldDB" id="G9ZEF5"/>
<dbReference type="HOGENOM" id="CLU_1640735_0_0_6"/>
<reference evidence="2 3" key="1">
    <citation type="submission" date="2011-08" db="EMBL/GenBank/DDBJ databases">
        <authorList>
            <person name="Weinstock G."/>
            <person name="Sodergren E."/>
            <person name="Clifton S."/>
            <person name="Fulton L."/>
            <person name="Fulton B."/>
            <person name="Courtney L."/>
            <person name="Fronick C."/>
            <person name="Harrison M."/>
            <person name="Strong C."/>
            <person name="Farmer C."/>
            <person name="Delahaunty K."/>
            <person name="Markovic C."/>
            <person name="Hall O."/>
            <person name="Minx P."/>
            <person name="Tomlinson C."/>
            <person name="Mitreva M."/>
            <person name="Hou S."/>
            <person name="Chen J."/>
            <person name="Wollam A."/>
            <person name="Pepin K.H."/>
            <person name="Johnson M."/>
            <person name="Bhonagiri V."/>
            <person name="Zhang X."/>
            <person name="Suruliraj S."/>
            <person name="Warren W."/>
            <person name="Chinwalla A."/>
            <person name="Mardis E.R."/>
            <person name="Wilson R.K."/>
        </authorList>
    </citation>
    <scope>NUCLEOTIDE SEQUENCE [LARGE SCALE GENOMIC DNA]</scope>
    <source>
        <strain evidence="2 3">F0432</strain>
    </source>
</reference>
<gene>
    <name evidence="2" type="ORF">HMPREF9080_01140</name>
</gene>
<feature type="signal peptide" evidence="1">
    <location>
        <begin position="1"/>
        <end position="33"/>
    </location>
</feature>
<dbReference type="Proteomes" id="UP000004750">
    <property type="component" value="Unassembled WGS sequence"/>
</dbReference>
<evidence type="ECO:0000313" key="2">
    <source>
        <dbReference type="EMBL" id="EHM54666.1"/>
    </source>
</evidence>
<evidence type="ECO:0000313" key="3">
    <source>
        <dbReference type="Proteomes" id="UP000004750"/>
    </source>
</evidence>
<sequence length="161" mass="17075">MTPSFNWERPMFMTNKSVFAAVLALTLPLAAHAAGEAVDAAAGDAVPPMWQQTWEPFSKALERAGKFSLTADSLQWSICGDAARPLRRVEGDAAQGVLYALGEPACQLSDDTAGSEPHYLHLKAGKNACELNVRLLDEDFALIAWGVYFTSTCAADGGGAG</sequence>
<name>G9ZEF5_9GAMM</name>
<dbReference type="EMBL" id="AGCM01000063">
    <property type="protein sequence ID" value="EHM54666.1"/>
    <property type="molecule type" value="Genomic_DNA"/>
</dbReference>